<evidence type="ECO:0000259" key="2">
    <source>
        <dbReference type="Pfam" id="PF13271"/>
    </source>
</evidence>
<reference evidence="3 4" key="1">
    <citation type="submission" date="2020-08" db="EMBL/GenBank/DDBJ databases">
        <title>Novel species isolated from subtropical streams in China.</title>
        <authorList>
            <person name="Lu H."/>
        </authorList>
    </citation>
    <scope>NUCLEOTIDE SEQUENCE [LARGE SCALE GENOMIC DNA]</scope>
    <source>
        <strain evidence="3 4">FT31W</strain>
    </source>
</reference>
<feature type="domain" description="DUF4062" evidence="2">
    <location>
        <begin position="5"/>
        <end position="86"/>
    </location>
</feature>
<feature type="compositionally biased region" description="Low complexity" evidence="1">
    <location>
        <begin position="162"/>
        <end position="190"/>
    </location>
</feature>
<protein>
    <submittedName>
        <fullName evidence="3">DUF4062 domain-containing protein</fullName>
    </submittedName>
</protein>
<accession>A0ABR6YIP7</accession>
<evidence type="ECO:0000313" key="4">
    <source>
        <dbReference type="Proteomes" id="UP000613113"/>
    </source>
</evidence>
<dbReference type="InterPro" id="IPR025139">
    <property type="entry name" value="DUF4062"/>
</dbReference>
<keyword evidence="4" id="KW-1185">Reference proteome</keyword>
<gene>
    <name evidence="3" type="ORF">H8K27_01430</name>
</gene>
<sequence>MAQSVFISSTPFDLALHRKTIMDMLSQPQSGLPPLSVTMALPETALDERLRLVRNAMVYVVVLGMVRGNTETAGTRSLVQLEFEEAQQYSVPTLIYLMDEDEHLVLPKHVDTGAAAQQLADWKAALSQKQHVRFFHSAADLAARLQNDLHLLLKPVLTETAPAPSATPAAPASQAATSAAPAPAASAPASGMKARRYTLTPPRFAFFKEKVSPLLEQKETPVSDTVLQEALEFILAGNSMAAASGLNRGSTLGLEDAIELVRKMELVIIDTVQRHQVKK</sequence>
<dbReference type="EMBL" id="JACOGC010000001">
    <property type="protein sequence ID" value="MBC3883785.1"/>
    <property type="molecule type" value="Genomic_DNA"/>
</dbReference>
<organism evidence="3 4">
    <name type="scientific">Undibacterium griseum</name>
    <dbReference type="NCBI Taxonomy" id="2762295"/>
    <lineage>
        <taxon>Bacteria</taxon>
        <taxon>Pseudomonadati</taxon>
        <taxon>Pseudomonadota</taxon>
        <taxon>Betaproteobacteria</taxon>
        <taxon>Burkholderiales</taxon>
        <taxon>Oxalobacteraceae</taxon>
        <taxon>Undibacterium</taxon>
    </lineage>
</organism>
<dbReference type="Pfam" id="PF13271">
    <property type="entry name" value="DUF4062"/>
    <property type="match status" value="1"/>
</dbReference>
<proteinExistence type="predicted"/>
<feature type="region of interest" description="Disordered" evidence="1">
    <location>
        <begin position="162"/>
        <end position="192"/>
    </location>
</feature>
<evidence type="ECO:0000313" key="3">
    <source>
        <dbReference type="EMBL" id="MBC3883785.1"/>
    </source>
</evidence>
<comment type="caution">
    <text evidence="3">The sequence shown here is derived from an EMBL/GenBank/DDBJ whole genome shotgun (WGS) entry which is preliminary data.</text>
</comment>
<name>A0ABR6YIP7_9BURK</name>
<evidence type="ECO:0000256" key="1">
    <source>
        <dbReference type="SAM" id="MobiDB-lite"/>
    </source>
</evidence>
<dbReference type="RefSeq" id="WP_186861455.1">
    <property type="nucleotide sequence ID" value="NZ_JACOGC010000001.1"/>
</dbReference>
<dbReference type="Proteomes" id="UP000613113">
    <property type="component" value="Unassembled WGS sequence"/>
</dbReference>